<name>A0ACB7EGN4_NIBAL</name>
<reference evidence="1" key="1">
    <citation type="submission" date="2020-04" db="EMBL/GenBank/DDBJ databases">
        <title>A chromosome-scale assembly and high-density genetic map of the yellow drum (Nibea albiflora) genome.</title>
        <authorList>
            <person name="Xu D."/>
            <person name="Zhang W."/>
            <person name="Chen R."/>
            <person name="Tan P."/>
            <person name="Wang L."/>
            <person name="Song H."/>
            <person name="Tian L."/>
            <person name="Zhu Q."/>
            <person name="Wang B."/>
        </authorList>
    </citation>
    <scope>NUCLEOTIDE SEQUENCE</scope>
    <source>
        <strain evidence="1">ZJHYS-2018</strain>
    </source>
</reference>
<organism evidence="1 2">
    <name type="scientific">Nibea albiflora</name>
    <name type="common">Yellow drum</name>
    <name type="synonym">Corvina albiflora</name>
    <dbReference type="NCBI Taxonomy" id="240163"/>
    <lineage>
        <taxon>Eukaryota</taxon>
        <taxon>Metazoa</taxon>
        <taxon>Chordata</taxon>
        <taxon>Craniata</taxon>
        <taxon>Vertebrata</taxon>
        <taxon>Euteleostomi</taxon>
        <taxon>Actinopterygii</taxon>
        <taxon>Neopterygii</taxon>
        <taxon>Teleostei</taxon>
        <taxon>Neoteleostei</taxon>
        <taxon>Acanthomorphata</taxon>
        <taxon>Eupercaria</taxon>
        <taxon>Sciaenidae</taxon>
        <taxon>Nibea</taxon>
    </lineage>
</organism>
<sequence length="345" mass="40167">MPHHSPLSGESLHHHGCSDIRVTCPNNDLALRAAGCSHRDYVQVLDSLWGRLRDYVQVLDSLRGRHRDYVQVLDSLRGRHRDYVQVLDSLRGRLRDYVQVLDSLRGRHRDYVQVLDSLRGRHRDYVQVLDSLRGRHRDYVQVLDSLRGRHRDYVQVLDSLRGRHRDYVQVLDGLRRRHRDYVQVLDGLRGRHRDYVQVLDSLRGRHRDYVQVLDSLQRLHPDHALNSPVYRYVVTHTPSRPVNTSSSLLPFDSRFAFHRLDAMSFFGALESVLGKPPSDTDRKFQALIRRHLVNFATTGKMADEWPTYPAATALLSDSLSTAESYSAEKCRLWKENGLFAYAWTN</sequence>
<protein>
    <submittedName>
        <fullName evidence="1">Uncharacterized protein</fullName>
    </submittedName>
</protein>
<accession>A0ACB7EGN4</accession>
<comment type="caution">
    <text evidence="1">The sequence shown here is derived from an EMBL/GenBank/DDBJ whole genome shotgun (WGS) entry which is preliminary data.</text>
</comment>
<gene>
    <name evidence="1" type="ORF">GBF38_006592</name>
</gene>
<proteinExistence type="predicted"/>
<dbReference type="Proteomes" id="UP000805704">
    <property type="component" value="Chromosome 7"/>
</dbReference>
<dbReference type="EMBL" id="CM024795">
    <property type="protein sequence ID" value="KAG8001084.1"/>
    <property type="molecule type" value="Genomic_DNA"/>
</dbReference>
<evidence type="ECO:0000313" key="1">
    <source>
        <dbReference type="EMBL" id="KAG8001084.1"/>
    </source>
</evidence>
<keyword evidence="2" id="KW-1185">Reference proteome</keyword>
<evidence type="ECO:0000313" key="2">
    <source>
        <dbReference type="Proteomes" id="UP000805704"/>
    </source>
</evidence>